<evidence type="ECO:0000313" key="1">
    <source>
        <dbReference type="EMBL" id="SVC65164.1"/>
    </source>
</evidence>
<sequence>PDGKNHGLVMFVDWSGSMSPNMKGTIEQMLTLVMFCKRVNIPFEVYAFSDSYTRYDDSIENVDSNGHFIGKGGPGYNDVVIGRFNLLNLFSSRMRAKQLHEAYIYMTATADYYSRAYTYSSRECYVSIPDRMGLGGTPLDNTLLMSFSVMRDFMKKNQVDVINSIFLTDGDSHSCNSYWKAPETDESGYTTNTGRFDYRDENVILRDPVSKKQMQIGDISKNRYRRGGMTSTLVKFLREVFDINIVNFFLIPKMRRWDMMRHIDDVKDSQGDDSMTWDEDADVLIRKFRKEKYLIAPEAKGFNEQYLILGGKNLEVAEEQLEVAEDASVAQLARAFKKFSSGKLEKRKLLSRFIDMVAA</sequence>
<dbReference type="SUPFAM" id="SSF53300">
    <property type="entry name" value="vWA-like"/>
    <property type="match status" value="1"/>
</dbReference>
<name>A0A382NVG9_9ZZZZ</name>
<dbReference type="EMBL" id="UINC01103065">
    <property type="protein sequence ID" value="SVC65164.1"/>
    <property type="molecule type" value="Genomic_DNA"/>
</dbReference>
<feature type="non-terminal residue" evidence="1">
    <location>
        <position position="1"/>
    </location>
</feature>
<dbReference type="InterPro" id="IPR036465">
    <property type="entry name" value="vWFA_dom_sf"/>
</dbReference>
<gene>
    <name evidence="1" type="ORF">METZ01_LOCUS318018</name>
</gene>
<protein>
    <recommendedName>
        <fullName evidence="2">VWFA domain-containing protein</fullName>
    </recommendedName>
</protein>
<dbReference type="AlphaFoldDB" id="A0A382NVG9"/>
<accession>A0A382NVG9</accession>
<reference evidence="1" key="1">
    <citation type="submission" date="2018-05" db="EMBL/GenBank/DDBJ databases">
        <authorList>
            <person name="Lanie J.A."/>
            <person name="Ng W.-L."/>
            <person name="Kazmierczak K.M."/>
            <person name="Andrzejewski T.M."/>
            <person name="Davidsen T.M."/>
            <person name="Wayne K.J."/>
            <person name="Tettelin H."/>
            <person name="Glass J.I."/>
            <person name="Rusch D."/>
            <person name="Podicherti R."/>
            <person name="Tsui H.-C.T."/>
            <person name="Winkler M.E."/>
        </authorList>
    </citation>
    <scope>NUCLEOTIDE SEQUENCE</scope>
</reference>
<evidence type="ECO:0008006" key="2">
    <source>
        <dbReference type="Google" id="ProtNLM"/>
    </source>
</evidence>
<proteinExistence type="predicted"/>
<organism evidence="1">
    <name type="scientific">marine metagenome</name>
    <dbReference type="NCBI Taxonomy" id="408172"/>
    <lineage>
        <taxon>unclassified sequences</taxon>
        <taxon>metagenomes</taxon>
        <taxon>ecological metagenomes</taxon>
    </lineage>
</organism>